<dbReference type="PROSITE" id="PS51257">
    <property type="entry name" value="PROKAR_LIPOPROTEIN"/>
    <property type="match status" value="1"/>
</dbReference>
<comment type="caution">
    <text evidence="1">The sequence shown here is derived from an EMBL/GenBank/DDBJ whole genome shotgun (WGS) entry which is preliminary data.</text>
</comment>
<gene>
    <name evidence="1" type="ORF">C7379_11723</name>
</gene>
<dbReference type="OrthoDB" id="9820752at2"/>
<organism evidence="1 2">
    <name type="scientific">Hallella colorans</name>
    <dbReference type="NCBI Taxonomy" id="1703337"/>
    <lineage>
        <taxon>Bacteria</taxon>
        <taxon>Pseudomonadati</taxon>
        <taxon>Bacteroidota</taxon>
        <taxon>Bacteroidia</taxon>
        <taxon>Bacteroidales</taxon>
        <taxon>Prevotellaceae</taxon>
        <taxon>Hallella</taxon>
    </lineage>
</organism>
<sequence length="203" mass="23572">MNRVSIPNHCGFFILVLLSALFSSCDDDRLSEAIQGTWNTQYNLTSNDQSVDSVNETLVFKKGNNDDTSGTLVETKRYISKNYEYGDDTYDYVLDSYVEGKWEIIAGDLYVSYDVSTLRVAVEEKSLKVHYSPYEVLSSDLLDLVAEKNELEKLIQKSCYSDMFNYYHCKKDESYQYSDLEINGNSMSFKDSEQEEYHYYKQN</sequence>
<dbReference type="RefSeq" id="WP_116617012.1">
    <property type="nucleotide sequence ID" value="NZ_QENY01000017.1"/>
</dbReference>
<dbReference type="EMBL" id="QENY01000017">
    <property type="protein sequence ID" value="PVX50625.1"/>
    <property type="molecule type" value="Genomic_DNA"/>
</dbReference>
<reference evidence="1 2" key="1">
    <citation type="submission" date="2018-05" db="EMBL/GenBank/DDBJ databases">
        <title>Genomic Encyclopedia of Type Strains, Phase IV (KMG-IV): sequencing the most valuable type-strain genomes for metagenomic binning, comparative biology and taxonomic classification.</title>
        <authorList>
            <person name="Goeker M."/>
        </authorList>
    </citation>
    <scope>NUCLEOTIDE SEQUENCE [LARGE SCALE GENOMIC DNA]</scope>
    <source>
        <strain evidence="1 2">DSM 100333</strain>
    </source>
</reference>
<proteinExistence type="predicted"/>
<dbReference type="AlphaFoldDB" id="A0A2U0U2W3"/>
<evidence type="ECO:0000313" key="2">
    <source>
        <dbReference type="Proteomes" id="UP000245870"/>
    </source>
</evidence>
<keyword evidence="2" id="KW-1185">Reference proteome</keyword>
<evidence type="ECO:0000313" key="1">
    <source>
        <dbReference type="EMBL" id="PVX50625.1"/>
    </source>
</evidence>
<dbReference type="Proteomes" id="UP000245870">
    <property type="component" value="Unassembled WGS sequence"/>
</dbReference>
<protein>
    <submittedName>
        <fullName evidence="1">Uncharacterized protein</fullName>
    </submittedName>
</protein>
<name>A0A2U0U2W3_9BACT</name>
<accession>A0A2U0U2W3</accession>